<name>A0A0G1A6J7_UNCKA</name>
<dbReference type="EMBL" id="LCCA01000037">
    <property type="protein sequence ID" value="KKS20958.1"/>
    <property type="molecule type" value="Genomic_DNA"/>
</dbReference>
<sequence>MRIGDMVVAKIKDVNRKAVEMFGEDIKNKGSAVSLEPGEEFSVVKV</sequence>
<accession>A0A0G1A6J7</accession>
<dbReference type="AlphaFoldDB" id="A0A0G1A6J7"/>
<comment type="caution">
    <text evidence="1">The sequence shown here is derived from an EMBL/GenBank/DDBJ whole genome shotgun (WGS) entry which is preliminary data.</text>
</comment>
<reference evidence="1 2" key="1">
    <citation type="journal article" date="2015" name="Nature">
        <title>rRNA introns, odd ribosomes, and small enigmatic genomes across a large radiation of phyla.</title>
        <authorList>
            <person name="Brown C.T."/>
            <person name="Hug L.A."/>
            <person name="Thomas B.C."/>
            <person name="Sharon I."/>
            <person name="Castelle C.J."/>
            <person name="Singh A."/>
            <person name="Wilkins M.J."/>
            <person name="Williams K.H."/>
            <person name="Banfield J.F."/>
        </authorList>
    </citation>
    <scope>NUCLEOTIDE SEQUENCE [LARGE SCALE GENOMIC DNA]</scope>
</reference>
<gene>
    <name evidence="1" type="ORF">UU80_C0037G0002</name>
</gene>
<evidence type="ECO:0000313" key="1">
    <source>
        <dbReference type="EMBL" id="KKS20958.1"/>
    </source>
</evidence>
<dbReference type="STRING" id="1619103.UU80_C0037G0002"/>
<dbReference type="Proteomes" id="UP000034920">
    <property type="component" value="Unassembled WGS sequence"/>
</dbReference>
<evidence type="ECO:0000313" key="2">
    <source>
        <dbReference type="Proteomes" id="UP000034920"/>
    </source>
</evidence>
<proteinExistence type="predicted"/>
<protein>
    <submittedName>
        <fullName evidence="1">Uncharacterized protein</fullName>
    </submittedName>
</protein>
<organism evidence="1 2">
    <name type="scientific">candidate division WWE3 bacterium GW2011_GWA1_41_8</name>
    <dbReference type="NCBI Taxonomy" id="1619103"/>
    <lineage>
        <taxon>Bacteria</taxon>
        <taxon>Katanobacteria</taxon>
    </lineage>
</organism>